<organism evidence="2 3">
    <name type="scientific">Nonomuraea monospora</name>
    <dbReference type="NCBI Taxonomy" id="568818"/>
    <lineage>
        <taxon>Bacteria</taxon>
        <taxon>Bacillati</taxon>
        <taxon>Actinomycetota</taxon>
        <taxon>Actinomycetes</taxon>
        <taxon>Streptosporangiales</taxon>
        <taxon>Streptosporangiaceae</taxon>
        <taxon>Nonomuraea</taxon>
    </lineage>
</organism>
<dbReference type="RefSeq" id="WP_344485660.1">
    <property type="nucleotide sequence ID" value="NZ_BAAAQX010000024.1"/>
</dbReference>
<sequence>MGLHRLTGVTIGVPNLAATARYYTDFGLTPLAGLPGDRRTFSTVDGGEQLTLVTTSRRRLLELGIGVDHESDLDHIAASLTRLDLAFHREEAALTALAPGVGVEVRLSIAKRSIPDPAPVPAYNAPGVNARADERAPALLRESPVRPRKLGNVTIGSPVHEAGVRFFVEGLGFRVSDRVPGMTTFLRCSADHHNLTIQKTPVAMLHHTSWQVDDVDEIGRGATAMLAGDPARHVWGLGRHHIGSSFFWYLKDPAGNFTEYYADMDRIADDRRWTPRDWTGARGLYSWGPPTPACFLSPDDLAELLSTADAVSG</sequence>
<evidence type="ECO:0000313" key="3">
    <source>
        <dbReference type="Proteomes" id="UP001499843"/>
    </source>
</evidence>
<evidence type="ECO:0000259" key="1">
    <source>
        <dbReference type="PROSITE" id="PS51819"/>
    </source>
</evidence>
<dbReference type="SUPFAM" id="SSF54593">
    <property type="entry name" value="Glyoxalase/Bleomycin resistance protein/Dihydroxybiphenyl dioxygenase"/>
    <property type="match status" value="2"/>
</dbReference>
<dbReference type="InterPro" id="IPR004360">
    <property type="entry name" value="Glyas_Fos-R_dOase_dom"/>
</dbReference>
<feature type="domain" description="VOC" evidence="1">
    <location>
        <begin position="149"/>
        <end position="263"/>
    </location>
</feature>
<keyword evidence="3" id="KW-1185">Reference proteome</keyword>
<gene>
    <name evidence="2" type="ORF">GCM10009850_074590</name>
</gene>
<protein>
    <submittedName>
        <fullName evidence="2">VOC family protein</fullName>
    </submittedName>
</protein>
<reference evidence="3" key="1">
    <citation type="journal article" date="2019" name="Int. J. Syst. Evol. Microbiol.">
        <title>The Global Catalogue of Microorganisms (GCM) 10K type strain sequencing project: providing services to taxonomists for standard genome sequencing and annotation.</title>
        <authorList>
            <consortium name="The Broad Institute Genomics Platform"/>
            <consortium name="The Broad Institute Genome Sequencing Center for Infectious Disease"/>
            <person name="Wu L."/>
            <person name="Ma J."/>
        </authorList>
    </citation>
    <scope>NUCLEOTIDE SEQUENCE [LARGE SCALE GENOMIC DNA]</scope>
    <source>
        <strain evidence="3">JCM 16114</strain>
    </source>
</reference>
<evidence type="ECO:0000313" key="2">
    <source>
        <dbReference type="EMBL" id="GAA2211997.1"/>
    </source>
</evidence>
<dbReference type="Pfam" id="PF00903">
    <property type="entry name" value="Glyoxalase"/>
    <property type="match status" value="1"/>
</dbReference>
<accession>A0ABP5PJZ4</accession>
<proteinExistence type="predicted"/>
<dbReference type="Gene3D" id="3.10.180.10">
    <property type="entry name" value="2,3-Dihydroxybiphenyl 1,2-Dioxygenase, domain 1"/>
    <property type="match status" value="2"/>
</dbReference>
<dbReference type="EMBL" id="BAAAQX010000024">
    <property type="protein sequence ID" value="GAA2211997.1"/>
    <property type="molecule type" value="Genomic_DNA"/>
</dbReference>
<comment type="caution">
    <text evidence="2">The sequence shown here is derived from an EMBL/GenBank/DDBJ whole genome shotgun (WGS) entry which is preliminary data.</text>
</comment>
<dbReference type="Proteomes" id="UP001499843">
    <property type="component" value="Unassembled WGS sequence"/>
</dbReference>
<dbReference type="PROSITE" id="PS51819">
    <property type="entry name" value="VOC"/>
    <property type="match status" value="1"/>
</dbReference>
<name>A0ABP5PJZ4_9ACTN</name>
<dbReference type="InterPro" id="IPR037523">
    <property type="entry name" value="VOC_core"/>
</dbReference>
<dbReference type="InterPro" id="IPR029068">
    <property type="entry name" value="Glyas_Bleomycin-R_OHBP_Dase"/>
</dbReference>